<evidence type="ECO:0000259" key="2">
    <source>
        <dbReference type="PROSITE" id="PS50887"/>
    </source>
</evidence>
<dbReference type="SMART" id="SM00267">
    <property type="entry name" value="GGDEF"/>
    <property type="match status" value="1"/>
</dbReference>
<gene>
    <name evidence="3" type="ORF">LRS13_08130</name>
</gene>
<dbReference type="PANTHER" id="PTHR45138:SF9">
    <property type="entry name" value="DIGUANYLATE CYCLASE DGCM-RELATED"/>
    <property type="match status" value="1"/>
</dbReference>
<evidence type="ECO:0000313" key="4">
    <source>
        <dbReference type="Proteomes" id="UP001058860"/>
    </source>
</evidence>
<dbReference type="PANTHER" id="PTHR45138">
    <property type="entry name" value="REGULATORY COMPONENTS OF SENSORY TRANSDUCTION SYSTEM"/>
    <property type="match status" value="1"/>
</dbReference>
<dbReference type="RefSeq" id="WP_353865931.1">
    <property type="nucleotide sequence ID" value="NZ_CP088295.1"/>
</dbReference>
<protein>
    <recommendedName>
        <fullName evidence="2">GGDEF domain-containing protein</fullName>
    </recommendedName>
</protein>
<dbReference type="InterPro" id="IPR000160">
    <property type="entry name" value="GGDEF_dom"/>
</dbReference>
<feature type="compositionally biased region" description="Basic and acidic residues" evidence="1">
    <location>
        <begin position="136"/>
        <end position="158"/>
    </location>
</feature>
<dbReference type="InterPro" id="IPR050469">
    <property type="entry name" value="Diguanylate_Cyclase"/>
</dbReference>
<dbReference type="SUPFAM" id="SSF55073">
    <property type="entry name" value="Nucleotide cyclase"/>
    <property type="match status" value="1"/>
</dbReference>
<feature type="compositionally biased region" description="Low complexity" evidence="1">
    <location>
        <begin position="31"/>
        <end position="49"/>
    </location>
</feature>
<name>A0ABY5PLP6_9ACTN</name>
<dbReference type="InterPro" id="IPR043128">
    <property type="entry name" value="Rev_trsase/Diguanyl_cyclase"/>
</dbReference>
<accession>A0ABY5PLP6</accession>
<proteinExistence type="predicted"/>
<evidence type="ECO:0000313" key="3">
    <source>
        <dbReference type="EMBL" id="UUY05475.1"/>
    </source>
</evidence>
<feature type="domain" description="GGDEF" evidence="2">
    <location>
        <begin position="247"/>
        <end position="349"/>
    </location>
</feature>
<dbReference type="Proteomes" id="UP001058860">
    <property type="component" value="Chromosome"/>
</dbReference>
<dbReference type="InterPro" id="IPR029787">
    <property type="entry name" value="Nucleotide_cyclase"/>
</dbReference>
<feature type="compositionally biased region" description="Basic and acidic residues" evidence="1">
    <location>
        <begin position="67"/>
        <end position="89"/>
    </location>
</feature>
<sequence length="349" mass="37838">MAHDADVPADGTPPRHGQPDPGDDEDRLLSDADQAISDSDQTLSDLDQTASDEDQILADFDQASADLDQHASDRDQATADRDAHDRPEDAQSGWAAARYAASRADRLSTTLARYASSLDRFEALARRDAVAMRRDETAAARDEAASARDRPAARRDEQVAAASAAPDELTELLTTTRMRAGIDRERAARDRRQAAMDRVHAATDRQFAREALRHAHHDELTGTLNRAVGERALAQEIDRARTGRRPLTLALVVVDTPGPDIAGVAATLRRGLRSFDTIVRFGDDTFVCAVPDEPVVDADRRFAAISEAVADEHGRALSIGTTELLPGDTLGELIARADDEVRPAREQSG</sequence>
<feature type="region of interest" description="Disordered" evidence="1">
    <location>
        <begin position="1"/>
        <end position="94"/>
    </location>
</feature>
<dbReference type="Gene3D" id="3.30.70.270">
    <property type="match status" value="2"/>
</dbReference>
<evidence type="ECO:0000256" key="1">
    <source>
        <dbReference type="SAM" id="MobiDB-lite"/>
    </source>
</evidence>
<keyword evidence="4" id="KW-1185">Reference proteome</keyword>
<feature type="region of interest" description="Disordered" evidence="1">
    <location>
        <begin position="136"/>
        <end position="167"/>
    </location>
</feature>
<organism evidence="3 4">
    <name type="scientific">Svornostia abyssi</name>
    <dbReference type="NCBI Taxonomy" id="2898438"/>
    <lineage>
        <taxon>Bacteria</taxon>
        <taxon>Bacillati</taxon>
        <taxon>Actinomycetota</taxon>
        <taxon>Thermoleophilia</taxon>
        <taxon>Solirubrobacterales</taxon>
        <taxon>Baekduiaceae</taxon>
        <taxon>Svornostia</taxon>
    </lineage>
</organism>
<dbReference type="PROSITE" id="PS50887">
    <property type="entry name" value="GGDEF"/>
    <property type="match status" value="1"/>
</dbReference>
<reference evidence="4" key="1">
    <citation type="submission" date="2021-11" db="EMBL/GenBank/DDBJ databases">
        <title>Cultivation dependent microbiological survey of springs from the worlds oldest radium mine currently devoted to the extraction of radon-saturated water.</title>
        <authorList>
            <person name="Kapinusova G."/>
            <person name="Smrhova T."/>
            <person name="Strejcek M."/>
            <person name="Suman J."/>
            <person name="Jani K."/>
            <person name="Pajer P."/>
            <person name="Uhlik O."/>
        </authorList>
    </citation>
    <scope>NUCLEOTIDE SEQUENCE [LARGE SCALE GENOMIC DNA]</scope>
    <source>
        <strain evidence="4">J379</strain>
    </source>
</reference>
<dbReference type="EMBL" id="CP088295">
    <property type="protein sequence ID" value="UUY05475.1"/>
    <property type="molecule type" value="Genomic_DNA"/>
</dbReference>